<dbReference type="InterPro" id="IPR003439">
    <property type="entry name" value="ABC_transporter-like_ATP-bd"/>
</dbReference>
<protein>
    <submittedName>
        <fullName evidence="12">ATP-binding cassette, subfamily B</fullName>
    </submittedName>
</protein>
<keyword evidence="4 9" id="KW-0812">Transmembrane</keyword>
<dbReference type="Gene3D" id="3.40.50.300">
    <property type="entry name" value="P-loop containing nucleotide triphosphate hydrolases"/>
    <property type="match status" value="1"/>
</dbReference>
<sequence length="581" mass="64048">MLKTIGAQIKEYKMASILTPVSIIVEVIAEMLIPRCMGSIIDNGIKKDDMTHIYMMGVLMVILALISLAGGSLGGVFGAKASAGLAKNVRKAMYGKVQTFSFSNIDKFSTAGIVTRMTTDVTNIQNSYQMILRMCTRGPMVLIVAMVFSFTISPKLASIYLVAVIFLSVILFIIAKLAMKYFEQVFKKYDELNNSVQENVTAIRVVKAYVREDYEKSKFIKASENVYKMFVKAESIVVFNMPLMQLTTYVCILLISFFGAKMIVVKDLSEGDLANLLAYCMNILVSLMILSMVFVMISISLASAERIAEILNEEPDIVNPENPVMEVKDGSIEFKDVCFKYNKDATDNVLEDINLKINSGEVIGILGSTGSAKTSLVNLISRLYDVTEGSVSLGGVDVRNYDLEVLRNEVSVVLQKNVLFKGTILDNLRWGKKDATLDECKEACKMACADEFIEKMEDGYETLLEQGGSNVSGGQRQRLCIARALLKNPKVLILDDSTSAVDTNTDEKIRKAFAESIPGTTKIIIAQRVSSIMNCDRIIIMDEGKVNGFGTHDELLAGNEIYKDVFESQTAGSGDFDEGGR</sequence>
<comment type="subcellular location">
    <subcellularLocation>
        <location evidence="1">Cell membrane</location>
        <topology evidence="1">Multi-pass membrane protein</topology>
    </subcellularLocation>
</comment>
<name>A0A1T4VWI5_9FIRM</name>
<evidence type="ECO:0000313" key="13">
    <source>
        <dbReference type="Proteomes" id="UP000190814"/>
    </source>
</evidence>
<dbReference type="InterPro" id="IPR027417">
    <property type="entry name" value="P-loop_NTPase"/>
</dbReference>
<evidence type="ECO:0000313" key="12">
    <source>
        <dbReference type="EMBL" id="SKA69356.1"/>
    </source>
</evidence>
<evidence type="ECO:0000256" key="3">
    <source>
        <dbReference type="ARBA" id="ARBA00022475"/>
    </source>
</evidence>
<dbReference type="SUPFAM" id="SSF90123">
    <property type="entry name" value="ABC transporter transmembrane region"/>
    <property type="match status" value="1"/>
</dbReference>
<feature type="transmembrane region" description="Helical" evidence="9">
    <location>
        <begin position="246"/>
        <end position="264"/>
    </location>
</feature>
<feature type="transmembrane region" description="Helical" evidence="9">
    <location>
        <begin position="158"/>
        <end position="179"/>
    </location>
</feature>
<proteinExistence type="predicted"/>
<dbReference type="PANTHER" id="PTHR43394:SF1">
    <property type="entry name" value="ATP-BINDING CASSETTE SUB-FAMILY B MEMBER 10, MITOCHONDRIAL"/>
    <property type="match status" value="1"/>
</dbReference>
<dbReference type="AlphaFoldDB" id="A0A1T4VWI5"/>
<dbReference type="InterPro" id="IPR017871">
    <property type="entry name" value="ABC_transporter-like_CS"/>
</dbReference>
<evidence type="ECO:0000256" key="1">
    <source>
        <dbReference type="ARBA" id="ARBA00004651"/>
    </source>
</evidence>
<dbReference type="RefSeq" id="WP_078766673.1">
    <property type="nucleotide sequence ID" value="NZ_FUXZ01000011.1"/>
</dbReference>
<dbReference type="InterPro" id="IPR036640">
    <property type="entry name" value="ABC1_TM_sf"/>
</dbReference>
<feature type="transmembrane region" description="Helical" evidence="9">
    <location>
        <begin position="276"/>
        <end position="297"/>
    </location>
</feature>
<dbReference type="GO" id="GO:0015421">
    <property type="term" value="F:ABC-type oligopeptide transporter activity"/>
    <property type="evidence" value="ECO:0007669"/>
    <property type="project" value="TreeGrafter"/>
</dbReference>
<dbReference type="PROSITE" id="PS50893">
    <property type="entry name" value="ABC_TRANSPORTER_2"/>
    <property type="match status" value="1"/>
</dbReference>
<dbReference type="GO" id="GO:0005524">
    <property type="term" value="F:ATP binding"/>
    <property type="evidence" value="ECO:0007669"/>
    <property type="project" value="UniProtKB-KW"/>
</dbReference>
<dbReference type="Pfam" id="PF00005">
    <property type="entry name" value="ABC_tran"/>
    <property type="match status" value="1"/>
</dbReference>
<organism evidence="12 13">
    <name type="scientific">Eubacterium uniforme</name>
    <dbReference type="NCBI Taxonomy" id="39495"/>
    <lineage>
        <taxon>Bacteria</taxon>
        <taxon>Bacillati</taxon>
        <taxon>Bacillota</taxon>
        <taxon>Clostridia</taxon>
        <taxon>Eubacteriales</taxon>
        <taxon>Eubacteriaceae</taxon>
        <taxon>Eubacterium</taxon>
    </lineage>
</organism>
<keyword evidence="7 9" id="KW-1133">Transmembrane helix</keyword>
<keyword evidence="2" id="KW-0813">Transport</keyword>
<gene>
    <name evidence="12" type="ORF">SAMN02745111_01824</name>
</gene>
<dbReference type="SMART" id="SM00382">
    <property type="entry name" value="AAA"/>
    <property type="match status" value="1"/>
</dbReference>
<evidence type="ECO:0000256" key="8">
    <source>
        <dbReference type="ARBA" id="ARBA00023136"/>
    </source>
</evidence>
<accession>A0A1T4VWI5</accession>
<dbReference type="CDD" id="cd18548">
    <property type="entry name" value="ABC_6TM_Tm287_like"/>
    <property type="match status" value="1"/>
</dbReference>
<dbReference type="GO" id="GO:0005886">
    <property type="term" value="C:plasma membrane"/>
    <property type="evidence" value="ECO:0007669"/>
    <property type="project" value="UniProtKB-SubCell"/>
</dbReference>
<keyword evidence="5" id="KW-0547">Nucleotide-binding</keyword>
<evidence type="ECO:0000256" key="5">
    <source>
        <dbReference type="ARBA" id="ARBA00022741"/>
    </source>
</evidence>
<feature type="transmembrane region" description="Helical" evidence="9">
    <location>
        <begin position="12"/>
        <end position="33"/>
    </location>
</feature>
<evidence type="ECO:0000256" key="2">
    <source>
        <dbReference type="ARBA" id="ARBA00022448"/>
    </source>
</evidence>
<feature type="domain" description="ABC transmembrane type-1" evidence="11">
    <location>
        <begin position="17"/>
        <end position="297"/>
    </location>
</feature>
<evidence type="ECO:0000256" key="6">
    <source>
        <dbReference type="ARBA" id="ARBA00022840"/>
    </source>
</evidence>
<dbReference type="InterPro" id="IPR011527">
    <property type="entry name" value="ABC1_TM_dom"/>
</dbReference>
<dbReference type="EMBL" id="FUXZ01000011">
    <property type="protein sequence ID" value="SKA69356.1"/>
    <property type="molecule type" value="Genomic_DNA"/>
</dbReference>
<dbReference type="PROSITE" id="PS00211">
    <property type="entry name" value="ABC_TRANSPORTER_1"/>
    <property type="match status" value="1"/>
</dbReference>
<dbReference type="SUPFAM" id="SSF52540">
    <property type="entry name" value="P-loop containing nucleoside triphosphate hydrolases"/>
    <property type="match status" value="1"/>
</dbReference>
<dbReference type="InterPro" id="IPR039421">
    <property type="entry name" value="Type_1_exporter"/>
</dbReference>
<evidence type="ECO:0000259" key="10">
    <source>
        <dbReference type="PROSITE" id="PS50893"/>
    </source>
</evidence>
<keyword evidence="3" id="KW-1003">Cell membrane</keyword>
<evidence type="ECO:0000256" key="7">
    <source>
        <dbReference type="ARBA" id="ARBA00022989"/>
    </source>
</evidence>
<keyword evidence="13" id="KW-1185">Reference proteome</keyword>
<dbReference type="STRING" id="39495.SAMN02745111_01824"/>
<dbReference type="PANTHER" id="PTHR43394">
    <property type="entry name" value="ATP-DEPENDENT PERMEASE MDL1, MITOCHONDRIAL"/>
    <property type="match status" value="1"/>
</dbReference>
<dbReference type="GO" id="GO:0016887">
    <property type="term" value="F:ATP hydrolysis activity"/>
    <property type="evidence" value="ECO:0007669"/>
    <property type="project" value="InterPro"/>
</dbReference>
<evidence type="ECO:0000259" key="11">
    <source>
        <dbReference type="PROSITE" id="PS50929"/>
    </source>
</evidence>
<feature type="transmembrane region" description="Helical" evidence="9">
    <location>
        <begin position="134"/>
        <end position="152"/>
    </location>
</feature>
<keyword evidence="8 9" id="KW-0472">Membrane</keyword>
<evidence type="ECO:0000256" key="9">
    <source>
        <dbReference type="SAM" id="Phobius"/>
    </source>
</evidence>
<feature type="transmembrane region" description="Helical" evidence="9">
    <location>
        <begin position="53"/>
        <end position="77"/>
    </location>
</feature>
<dbReference type="FunFam" id="3.40.50.300:FF:000221">
    <property type="entry name" value="Multidrug ABC transporter ATP-binding protein"/>
    <property type="match status" value="1"/>
</dbReference>
<evidence type="ECO:0000256" key="4">
    <source>
        <dbReference type="ARBA" id="ARBA00022692"/>
    </source>
</evidence>
<keyword evidence="6 12" id="KW-0067">ATP-binding</keyword>
<dbReference type="PROSITE" id="PS50929">
    <property type="entry name" value="ABC_TM1F"/>
    <property type="match status" value="1"/>
</dbReference>
<dbReference type="OrthoDB" id="9762778at2"/>
<dbReference type="Proteomes" id="UP000190814">
    <property type="component" value="Unassembled WGS sequence"/>
</dbReference>
<reference evidence="12 13" key="1">
    <citation type="submission" date="2017-02" db="EMBL/GenBank/DDBJ databases">
        <authorList>
            <person name="Peterson S.W."/>
        </authorList>
    </citation>
    <scope>NUCLEOTIDE SEQUENCE [LARGE SCALE GENOMIC DNA]</scope>
    <source>
        <strain evidence="12 13">ATCC 35992</strain>
    </source>
</reference>
<dbReference type="InterPro" id="IPR003593">
    <property type="entry name" value="AAA+_ATPase"/>
</dbReference>
<dbReference type="Gene3D" id="1.20.1560.10">
    <property type="entry name" value="ABC transporter type 1, transmembrane domain"/>
    <property type="match status" value="1"/>
</dbReference>
<feature type="domain" description="ABC transporter" evidence="10">
    <location>
        <begin position="332"/>
        <end position="568"/>
    </location>
</feature>
<dbReference type="Pfam" id="PF00664">
    <property type="entry name" value="ABC_membrane"/>
    <property type="match status" value="1"/>
</dbReference>